<dbReference type="InterPro" id="IPR000182">
    <property type="entry name" value="GNAT_dom"/>
</dbReference>
<evidence type="ECO:0000259" key="1">
    <source>
        <dbReference type="PROSITE" id="PS51186"/>
    </source>
</evidence>
<keyword evidence="2" id="KW-0808">Transferase</keyword>
<dbReference type="CDD" id="cd04301">
    <property type="entry name" value="NAT_SF"/>
    <property type="match status" value="1"/>
</dbReference>
<reference evidence="3" key="1">
    <citation type="submission" date="2016-10" db="EMBL/GenBank/DDBJ databases">
        <authorList>
            <person name="Varghese N."/>
            <person name="Submissions S."/>
        </authorList>
    </citation>
    <scope>NUCLEOTIDE SEQUENCE [LARGE SCALE GENOMIC DNA]</scope>
    <source>
        <strain evidence="3">DSM 8344</strain>
    </source>
</reference>
<dbReference type="Gene3D" id="3.40.630.30">
    <property type="match status" value="1"/>
</dbReference>
<gene>
    <name evidence="2" type="ORF">SAMN05443529_13625</name>
</gene>
<dbReference type="InterPro" id="IPR016181">
    <property type="entry name" value="Acyl_CoA_acyltransferase"/>
</dbReference>
<evidence type="ECO:0000313" key="3">
    <source>
        <dbReference type="Proteomes" id="UP000198656"/>
    </source>
</evidence>
<dbReference type="PANTHER" id="PTHR43415">
    <property type="entry name" value="SPERMIDINE N(1)-ACETYLTRANSFERASE"/>
    <property type="match status" value="1"/>
</dbReference>
<dbReference type="EMBL" id="FNCP01000036">
    <property type="protein sequence ID" value="SDI39058.1"/>
    <property type="molecule type" value="Genomic_DNA"/>
</dbReference>
<dbReference type="Pfam" id="PF00583">
    <property type="entry name" value="Acetyltransf_1"/>
    <property type="match status" value="1"/>
</dbReference>
<accession>A0A1G8K6I9</accession>
<feature type="domain" description="N-acetyltransferase" evidence="1">
    <location>
        <begin position="1"/>
        <end position="112"/>
    </location>
</feature>
<evidence type="ECO:0000313" key="2">
    <source>
        <dbReference type="EMBL" id="SDI39058.1"/>
    </source>
</evidence>
<dbReference type="STRING" id="1121419.SAMN05443529_13625"/>
<proteinExistence type="predicted"/>
<protein>
    <submittedName>
        <fullName evidence="2">Acetyltransferase (GNAT) family protein</fullName>
    </submittedName>
</protein>
<keyword evidence="3" id="KW-1185">Reference proteome</keyword>
<dbReference type="AlphaFoldDB" id="A0A1G8K6I9"/>
<sequence>MIIIGLTDGEIAGFITFEGGTRVRKRHRGEMGIAVLRKYWSLGIGGLLLEVLIEWAKETQIVRKIDLVTRADNKTAIALYERYGFRKEGVLTRNLYIDGIFFDAVSMGLVID</sequence>
<dbReference type="Proteomes" id="UP000198656">
    <property type="component" value="Unassembled WGS sequence"/>
</dbReference>
<organism evidence="2 3">
    <name type="scientific">Desulfosporosinus hippei DSM 8344</name>
    <dbReference type="NCBI Taxonomy" id="1121419"/>
    <lineage>
        <taxon>Bacteria</taxon>
        <taxon>Bacillati</taxon>
        <taxon>Bacillota</taxon>
        <taxon>Clostridia</taxon>
        <taxon>Eubacteriales</taxon>
        <taxon>Desulfitobacteriaceae</taxon>
        <taxon>Desulfosporosinus</taxon>
    </lineage>
</organism>
<dbReference type="PANTHER" id="PTHR43415:SF3">
    <property type="entry name" value="GNAT-FAMILY ACETYLTRANSFERASE"/>
    <property type="match status" value="1"/>
</dbReference>
<dbReference type="PROSITE" id="PS51186">
    <property type="entry name" value="GNAT"/>
    <property type="match status" value="1"/>
</dbReference>
<dbReference type="SUPFAM" id="SSF55729">
    <property type="entry name" value="Acyl-CoA N-acyltransferases (Nat)"/>
    <property type="match status" value="1"/>
</dbReference>
<dbReference type="RefSeq" id="WP_242876393.1">
    <property type="nucleotide sequence ID" value="NZ_FNCP01000036.1"/>
</dbReference>
<dbReference type="GO" id="GO:0016747">
    <property type="term" value="F:acyltransferase activity, transferring groups other than amino-acyl groups"/>
    <property type="evidence" value="ECO:0007669"/>
    <property type="project" value="InterPro"/>
</dbReference>
<name>A0A1G8K6I9_9FIRM</name>